<keyword evidence="7 11" id="KW-1133">Transmembrane helix</keyword>
<keyword evidence="6" id="KW-0256">Endoplasmic reticulum</keyword>
<evidence type="ECO:0000256" key="8">
    <source>
        <dbReference type="ARBA" id="ARBA00023136"/>
    </source>
</evidence>
<evidence type="ECO:0000256" key="2">
    <source>
        <dbReference type="ARBA" id="ARBA00006897"/>
    </source>
</evidence>
<comment type="caution">
    <text evidence="13">The sequence shown here is derived from an EMBL/GenBank/DDBJ whole genome shotgun (WGS) entry which is preliminary data.</text>
</comment>
<keyword evidence="4 11" id="KW-0812">Transmembrane</keyword>
<evidence type="ECO:0000313" key="14">
    <source>
        <dbReference type="Proteomes" id="UP000886520"/>
    </source>
</evidence>
<evidence type="ECO:0000259" key="12">
    <source>
        <dbReference type="Pfam" id="PF02517"/>
    </source>
</evidence>
<dbReference type="GO" id="GO:0004222">
    <property type="term" value="F:metalloendopeptidase activity"/>
    <property type="evidence" value="ECO:0007669"/>
    <property type="project" value="InterPro"/>
</dbReference>
<reference evidence="13" key="1">
    <citation type="submission" date="2021-01" db="EMBL/GenBank/DDBJ databases">
        <title>Adiantum capillus-veneris genome.</title>
        <authorList>
            <person name="Fang Y."/>
            <person name="Liao Q."/>
        </authorList>
    </citation>
    <scope>NUCLEOTIDE SEQUENCE</scope>
    <source>
        <strain evidence="13">H3</strain>
        <tissue evidence="13">Leaf</tissue>
    </source>
</reference>
<dbReference type="InterPro" id="IPR039731">
    <property type="entry name" value="Rce1"/>
</dbReference>
<feature type="transmembrane region" description="Helical" evidence="11">
    <location>
        <begin position="164"/>
        <end position="184"/>
    </location>
</feature>
<dbReference type="GO" id="GO:0005789">
    <property type="term" value="C:endoplasmic reticulum membrane"/>
    <property type="evidence" value="ECO:0007669"/>
    <property type="project" value="UniProtKB-SubCell"/>
</dbReference>
<evidence type="ECO:0000256" key="1">
    <source>
        <dbReference type="ARBA" id="ARBA00004477"/>
    </source>
</evidence>
<organism evidence="13 14">
    <name type="scientific">Adiantum capillus-veneris</name>
    <name type="common">Maidenhair fern</name>
    <dbReference type="NCBI Taxonomy" id="13818"/>
    <lineage>
        <taxon>Eukaryota</taxon>
        <taxon>Viridiplantae</taxon>
        <taxon>Streptophyta</taxon>
        <taxon>Embryophyta</taxon>
        <taxon>Tracheophyta</taxon>
        <taxon>Polypodiopsida</taxon>
        <taxon>Polypodiidae</taxon>
        <taxon>Polypodiales</taxon>
        <taxon>Pteridineae</taxon>
        <taxon>Pteridaceae</taxon>
        <taxon>Vittarioideae</taxon>
        <taxon>Adiantum</taxon>
    </lineage>
</organism>
<evidence type="ECO:0000256" key="9">
    <source>
        <dbReference type="ARBA" id="ARBA00047280"/>
    </source>
</evidence>
<evidence type="ECO:0000256" key="10">
    <source>
        <dbReference type="ARBA" id="ARBA00049729"/>
    </source>
</evidence>
<dbReference type="PANTHER" id="PTHR13046:SF0">
    <property type="entry name" value="CAAX PRENYL PROTEASE 2"/>
    <property type="match status" value="1"/>
</dbReference>
<feature type="transmembrane region" description="Helical" evidence="11">
    <location>
        <begin position="239"/>
        <end position="269"/>
    </location>
</feature>
<dbReference type="Proteomes" id="UP000886520">
    <property type="component" value="Chromosome 19"/>
</dbReference>
<dbReference type="EMBL" id="JABFUD020000019">
    <property type="protein sequence ID" value="KAI5065234.1"/>
    <property type="molecule type" value="Genomic_DNA"/>
</dbReference>
<feature type="transmembrane region" description="Helical" evidence="11">
    <location>
        <begin position="289"/>
        <end position="312"/>
    </location>
</feature>
<feature type="domain" description="CAAX prenyl protease 2/Lysostaphin resistance protein A-like" evidence="12">
    <location>
        <begin position="225"/>
        <end position="330"/>
    </location>
</feature>
<dbReference type="Pfam" id="PF02517">
    <property type="entry name" value="Rce1-like"/>
    <property type="match status" value="1"/>
</dbReference>
<comment type="catalytic activity">
    <reaction evidence="9">
        <text>Hydrolyzes the peptide bond -P2-(S-farnesyl or geranylgeranyl)C-P1'-P2'-P3'-COOH where P1' and P2' are amino acids with aliphatic sidechains and P3' is any C-terminal residue.</text>
        <dbReference type="EC" id="3.4.26.1"/>
    </reaction>
</comment>
<keyword evidence="5" id="KW-0378">Hydrolase</keyword>
<evidence type="ECO:0000256" key="3">
    <source>
        <dbReference type="ARBA" id="ARBA00022670"/>
    </source>
</evidence>
<evidence type="ECO:0000256" key="5">
    <source>
        <dbReference type="ARBA" id="ARBA00022801"/>
    </source>
</evidence>
<dbReference type="AlphaFoldDB" id="A0A9D4UDE6"/>
<evidence type="ECO:0000313" key="13">
    <source>
        <dbReference type="EMBL" id="KAI5065234.1"/>
    </source>
</evidence>
<dbReference type="PANTHER" id="PTHR13046">
    <property type="entry name" value="PROTEASE U48 CAAX PRENYL PROTEASE RCE1"/>
    <property type="match status" value="1"/>
</dbReference>
<dbReference type="InterPro" id="IPR003675">
    <property type="entry name" value="Rce1/LyrA-like_dom"/>
</dbReference>
<sequence>MPPSISSLSTNCSGLSKSIDTNKGDLCYLHLFQENVVGTMPMNEQKKENMEEASSAVVKKRLGARAGRASVHGLQWASVRLWRLSMLACFTYPLFYYAFRPLPPFATTSSVALQVPSLRLASPSASPTVFFIQSNSTQVRMRAWLFGSMHLECAGIIGKQIQAIIFPLLLTSLLYLGPLTMVALEVYEDWQEDYLERFNSGGSQCSEDGSWRLFNTMKLLFSDVLAWRNFVMAPLTEEVVFRACMIPILLCAGFQPVAIIFLCPLFFGLAHVNHFWELVHHQNLDKKRAFLIVGAQLGYTTIFGWYACFLLIRTGNILAPLAAHVFCNIMGFPDLPGVFQRGGLIFMFLVGVFGFYFMLMPLTHPLLYNNMSSVCYCWLGHCKWR</sequence>
<keyword evidence="3" id="KW-0645">Protease</keyword>
<protein>
    <recommendedName>
        <fullName evidence="10">intramembrane prenyl-peptidase Rce1</fullName>
        <ecNumber evidence="10">3.4.26.1</ecNumber>
    </recommendedName>
</protein>
<evidence type="ECO:0000256" key="4">
    <source>
        <dbReference type="ARBA" id="ARBA00022692"/>
    </source>
</evidence>
<evidence type="ECO:0000256" key="6">
    <source>
        <dbReference type="ARBA" id="ARBA00022824"/>
    </source>
</evidence>
<dbReference type="EC" id="3.4.26.1" evidence="10"/>
<keyword evidence="8 11" id="KW-0472">Membrane</keyword>
<evidence type="ECO:0000256" key="11">
    <source>
        <dbReference type="SAM" id="Phobius"/>
    </source>
</evidence>
<feature type="transmembrane region" description="Helical" evidence="11">
    <location>
        <begin position="338"/>
        <end position="359"/>
    </location>
</feature>
<evidence type="ECO:0000256" key="7">
    <source>
        <dbReference type="ARBA" id="ARBA00022989"/>
    </source>
</evidence>
<dbReference type="OrthoDB" id="271604at2759"/>
<comment type="similarity">
    <text evidence="2">Belongs to the peptidase U48 family.</text>
</comment>
<keyword evidence="14" id="KW-1185">Reference proteome</keyword>
<comment type="subcellular location">
    <subcellularLocation>
        <location evidence="1">Endoplasmic reticulum membrane</location>
        <topology evidence="1">Multi-pass membrane protein</topology>
    </subcellularLocation>
</comment>
<accession>A0A9D4UDE6</accession>
<name>A0A9D4UDE6_ADICA</name>
<dbReference type="GO" id="GO:0071586">
    <property type="term" value="P:CAAX-box protein processing"/>
    <property type="evidence" value="ECO:0007669"/>
    <property type="project" value="InterPro"/>
</dbReference>
<gene>
    <name evidence="13" type="ORF">GOP47_0019929</name>
</gene>
<proteinExistence type="inferred from homology"/>